<feature type="signal peptide" evidence="2">
    <location>
        <begin position="1"/>
        <end position="18"/>
    </location>
</feature>
<name>A0A2P6NMX0_9EUKA</name>
<dbReference type="Proteomes" id="UP000241769">
    <property type="component" value="Unassembled WGS sequence"/>
</dbReference>
<keyword evidence="4" id="KW-1185">Reference proteome</keyword>
<organism evidence="3 4">
    <name type="scientific">Planoprotostelium fungivorum</name>
    <dbReference type="NCBI Taxonomy" id="1890364"/>
    <lineage>
        <taxon>Eukaryota</taxon>
        <taxon>Amoebozoa</taxon>
        <taxon>Evosea</taxon>
        <taxon>Variosea</taxon>
        <taxon>Cavosteliida</taxon>
        <taxon>Cavosteliaceae</taxon>
        <taxon>Planoprotostelium</taxon>
    </lineage>
</organism>
<evidence type="ECO:0000313" key="3">
    <source>
        <dbReference type="EMBL" id="PRP85262.1"/>
    </source>
</evidence>
<reference evidence="3 4" key="1">
    <citation type="journal article" date="2018" name="Genome Biol. Evol.">
        <title>Multiple Roots of Fruiting Body Formation in Amoebozoa.</title>
        <authorList>
            <person name="Hillmann F."/>
            <person name="Forbes G."/>
            <person name="Novohradska S."/>
            <person name="Ferling I."/>
            <person name="Riege K."/>
            <person name="Groth M."/>
            <person name="Westermann M."/>
            <person name="Marz M."/>
            <person name="Spaller T."/>
            <person name="Winckler T."/>
            <person name="Schaap P."/>
            <person name="Glockner G."/>
        </authorList>
    </citation>
    <scope>NUCLEOTIDE SEQUENCE [LARGE SCALE GENOMIC DNA]</scope>
    <source>
        <strain evidence="3 4">Jena</strain>
    </source>
</reference>
<protein>
    <submittedName>
        <fullName evidence="3">Uncharacterized protein</fullName>
    </submittedName>
</protein>
<dbReference type="AlphaFoldDB" id="A0A2P6NMX0"/>
<evidence type="ECO:0000256" key="2">
    <source>
        <dbReference type="SAM" id="SignalP"/>
    </source>
</evidence>
<evidence type="ECO:0000313" key="4">
    <source>
        <dbReference type="Proteomes" id="UP000241769"/>
    </source>
</evidence>
<feature type="compositionally biased region" description="Polar residues" evidence="1">
    <location>
        <begin position="430"/>
        <end position="451"/>
    </location>
</feature>
<keyword evidence="2" id="KW-0732">Signal</keyword>
<proteinExistence type="predicted"/>
<dbReference type="EMBL" id="MDYQ01000048">
    <property type="protein sequence ID" value="PRP85262.1"/>
    <property type="molecule type" value="Genomic_DNA"/>
</dbReference>
<evidence type="ECO:0000256" key="1">
    <source>
        <dbReference type="SAM" id="MobiDB-lite"/>
    </source>
</evidence>
<dbReference type="InParanoid" id="A0A2P6NMX0"/>
<accession>A0A2P6NMX0</accession>
<feature type="region of interest" description="Disordered" evidence="1">
    <location>
        <begin position="430"/>
        <end position="453"/>
    </location>
</feature>
<feature type="chain" id="PRO_5015175125" evidence="2">
    <location>
        <begin position="19"/>
        <end position="510"/>
    </location>
</feature>
<sequence length="510" mass="55564">MQTRAFLFLLAVVASVFAVDSYSFPYVPVSGAFIPPYITDDITYYSIVYNYASPVQFKHVCDGVPSSSLPSSVACRHLEVAALPHIFYLGAQANLTINITRLSKFESRHRISYWTSQTLCKPLRVSYTIDRPTYFQYNTSHFRSVYVNSLPISSLSNPTSFFYIATQPGNYNFTESSDKPLTIAPKAAMNARAGFYTYTREAGTMANDDGVCTTSASSGYLTLASEMSYYPCAVVNGYANSTALNPSSANSFFYLVQPPKATCLYINTSESTGRLFYSGGGVSTILLNQVYLFCQTQTVQIYGGAFTFRVARVDRFGQWGQNYTSNGLSLVAYPPSKLSLSSVTTVASNGTNVYGFYSNNIWPLPVDLTRVTYQSPAVAYGAIKVNNPTAFVQVIVGNGTFVSTLNNGLGTNAGYDDTYYTWPASDTQTGSNSIQTNTQTGSNAVQPNTQPGKPITGSAARLALGFFSMALAFFSLTLANNHHSYTPDIDGPKLQSVLNVILTQPRTVCH</sequence>
<gene>
    <name evidence="3" type="ORF">PROFUN_07032</name>
</gene>
<comment type="caution">
    <text evidence="3">The sequence shown here is derived from an EMBL/GenBank/DDBJ whole genome shotgun (WGS) entry which is preliminary data.</text>
</comment>